<evidence type="ECO:0000313" key="10">
    <source>
        <dbReference type="Proteomes" id="UP001284601"/>
    </source>
</evidence>
<keyword evidence="4" id="KW-1015">Disulfide bond</keyword>
<dbReference type="RefSeq" id="WP_318600001.1">
    <property type="nucleotide sequence ID" value="NZ_JAWSTH010000092.1"/>
</dbReference>
<feature type="region of interest" description="Disordered" evidence="6">
    <location>
        <begin position="1"/>
        <end position="27"/>
    </location>
</feature>
<evidence type="ECO:0000259" key="8">
    <source>
        <dbReference type="PROSITE" id="PS51352"/>
    </source>
</evidence>
<dbReference type="EMBL" id="JAWSTH010000092">
    <property type="protein sequence ID" value="MDW5597535.1"/>
    <property type="molecule type" value="Genomic_DNA"/>
</dbReference>
<dbReference type="PANTHER" id="PTHR13887">
    <property type="entry name" value="GLUTATHIONE S-TRANSFERASE KAPPA"/>
    <property type="match status" value="1"/>
</dbReference>
<dbReference type="Proteomes" id="UP001284601">
    <property type="component" value="Unassembled WGS sequence"/>
</dbReference>
<dbReference type="PROSITE" id="PS51352">
    <property type="entry name" value="THIOREDOXIN_2"/>
    <property type="match status" value="1"/>
</dbReference>
<dbReference type="SUPFAM" id="SSF52833">
    <property type="entry name" value="Thioredoxin-like"/>
    <property type="match status" value="1"/>
</dbReference>
<proteinExistence type="inferred from homology"/>
<reference evidence="10" key="1">
    <citation type="submission" date="2023-07" db="EMBL/GenBank/DDBJ databases">
        <title>Conexibacter stalactiti sp. nov., isolated from stalactites in a lava cave and emended description of the genus Conexibacter.</title>
        <authorList>
            <person name="Lee S.D."/>
        </authorList>
    </citation>
    <scope>NUCLEOTIDE SEQUENCE [LARGE SCALE GENOMIC DNA]</scope>
    <source>
        <strain evidence="10">KCTC 39840</strain>
    </source>
</reference>
<dbReference type="InterPro" id="IPR036249">
    <property type="entry name" value="Thioredoxin-like_sf"/>
</dbReference>
<gene>
    <name evidence="9" type="ORF">R7226_24510</name>
</gene>
<dbReference type="PANTHER" id="PTHR13887:SF14">
    <property type="entry name" value="DISULFIDE BOND FORMATION PROTEIN D"/>
    <property type="match status" value="1"/>
</dbReference>
<keyword evidence="7" id="KW-1133">Transmembrane helix</keyword>
<keyword evidence="7" id="KW-0472">Membrane</keyword>
<feature type="transmembrane region" description="Helical" evidence="7">
    <location>
        <begin position="36"/>
        <end position="56"/>
    </location>
</feature>
<evidence type="ECO:0000256" key="6">
    <source>
        <dbReference type="SAM" id="MobiDB-lite"/>
    </source>
</evidence>
<keyword evidence="3" id="KW-0560">Oxidoreductase</keyword>
<evidence type="ECO:0000256" key="5">
    <source>
        <dbReference type="ARBA" id="ARBA00023284"/>
    </source>
</evidence>
<dbReference type="Pfam" id="PF13462">
    <property type="entry name" value="Thioredoxin_4"/>
    <property type="match status" value="1"/>
</dbReference>
<keyword evidence="7" id="KW-0812">Transmembrane</keyword>
<evidence type="ECO:0000256" key="4">
    <source>
        <dbReference type="ARBA" id="ARBA00023157"/>
    </source>
</evidence>
<comment type="caution">
    <text evidence="9">The sequence shown here is derived from an EMBL/GenBank/DDBJ whole genome shotgun (WGS) entry which is preliminary data.</text>
</comment>
<organism evidence="9 10">
    <name type="scientific">Conexibacter stalactiti</name>
    <dbReference type="NCBI Taxonomy" id="1940611"/>
    <lineage>
        <taxon>Bacteria</taxon>
        <taxon>Bacillati</taxon>
        <taxon>Actinomycetota</taxon>
        <taxon>Thermoleophilia</taxon>
        <taxon>Solirubrobacterales</taxon>
        <taxon>Conexibacteraceae</taxon>
        <taxon>Conexibacter</taxon>
    </lineage>
</organism>
<keyword evidence="10" id="KW-1185">Reference proteome</keyword>
<accession>A0ABU4HW31</accession>
<evidence type="ECO:0000256" key="2">
    <source>
        <dbReference type="ARBA" id="ARBA00022729"/>
    </source>
</evidence>
<evidence type="ECO:0000256" key="7">
    <source>
        <dbReference type="SAM" id="Phobius"/>
    </source>
</evidence>
<evidence type="ECO:0000313" key="9">
    <source>
        <dbReference type="EMBL" id="MDW5597535.1"/>
    </source>
</evidence>
<keyword evidence="5" id="KW-0676">Redox-active center</keyword>
<comment type="similarity">
    <text evidence="1">Belongs to the thioredoxin family. DsbA subfamily.</text>
</comment>
<dbReference type="InterPro" id="IPR013766">
    <property type="entry name" value="Thioredoxin_domain"/>
</dbReference>
<name>A0ABU4HW31_9ACTN</name>
<protein>
    <submittedName>
        <fullName evidence="9">Thioredoxin domain-containing protein</fullName>
    </submittedName>
</protein>
<keyword evidence="2" id="KW-0732">Signal</keyword>
<evidence type="ECO:0000256" key="3">
    <source>
        <dbReference type="ARBA" id="ARBA00023002"/>
    </source>
</evidence>
<feature type="domain" description="Thioredoxin" evidence="8">
    <location>
        <begin position="57"/>
        <end position="265"/>
    </location>
</feature>
<dbReference type="InterPro" id="IPR012336">
    <property type="entry name" value="Thioredoxin-like_fold"/>
</dbReference>
<dbReference type="Gene3D" id="3.40.30.10">
    <property type="entry name" value="Glutaredoxin"/>
    <property type="match status" value="1"/>
</dbReference>
<sequence length="267" mass="28703">MADTSGTRRERRATQRAERQERERAEAAKARQRRRLFQLGGAAALAAAIIVVIVIATGGGDSGPTRRAGESVAGANDTAALLAGIPQRGAELGDPRAPVTLIEFGDLQCPYCKDASDSALPSIIENYVRDGRVKLVFRDVAFLGTDSTRAAQMAAAAGQQNKLWDFVHLFYTNQGAENTGYVTDDFLREIGGGVRGLDVQRAFDDRASPEVQRAITDAQTEWQGYGLSGTPSFVVGRTGGTLEAVNTDQGVTFETLSEPIDRLLNER</sequence>
<evidence type="ECO:0000256" key="1">
    <source>
        <dbReference type="ARBA" id="ARBA00005791"/>
    </source>
</evidence>